<dbReference type="PANTHER" id="PTHR46159:SF6">
    <property type="entry name" value="OS12G0605300 PROTEIN"/>
    <property type="match status" value="1"/>
</dbReference>
<evidence type="ECO:0000256" key="1">
    <source>
        <dbReference type="ARBA" id="ARBA00004123"/>
    </source>
</evidence>
<dbReference type="PROSITE" id="PS51634">
    <property type="entry name" value="CRC"/>
    <property type="match status" value="1"/>
</dbReference>
<keyword evidence="3" id="KW-0539">Nucleus</keyword>
<dbReference type="GO" id="GO:0003700">
    <property type="term" value="F:DNA-binding transcription factor activity"/>
    <property type="evidence" value="ECO:0007669"/>
    <property type="project" value="InterPro"/>
</dbReference>
<evidence type="ECO:0000313" key="7">
    <source>
        <dbReference type="Proteomes" id="UP001190926"/>
    </source>
</evidence>
<dbReference type="EMBL" id="SDAM02000019">
    <property type="protein sequence ID" value="KAH6837101.1"/>
    <property type="molecule type" value="Genomic_DNA"/>
</dbReference>
<feature type="region of interest" description="Disordered" evidence="4">
    <location>
        <begin position="152"/>
        <end position="175"/>
    </location>
</feature>
<dbReference type="InterPro" id="IPR044522">
    <property type="entry name" value="TSO1-like"/>
</dbReference>
<dbReference type="GO" id="GO:0005634">
    <property type="term" value="C:nucleus"/>
    <property type="evidence" value="ECO:0007669"/>
    <property type="project" value="UniProtKB-SubCell"/>
</dbReference>
<evidence type="ECO:0000313" key="6">
    <source>
        <dbReference type="EMBL" id="KAH6837101.1"/>
    </source>
</evidence>
<protein>
    <submittedName>
        <fullName evidence="6">Tesmin/TSO1-like CXC domain-containing protein</fullName>
    </submittedName>
</protein>
<comment type="subcellular location">
    <subcellularLocation>
        <location evidence="1">Nucleus</location>
    </subcellularLocation>
</comment>
<dbReference type="Proteomes" id="UP001190926">
    <property type="component" value="Unassembled WGS sequence"/>
</dbReference>
<comment type="caution">
    <text evidence="6">The sequence shown here is derived from an EMBL/GenBank/DDBJ whole genome shotgun (WGS) entry which is preliminary data.</text>
</comment>
<gene>
    <name evidence="6" type="ORF">C2S53_016273</name>
</gene>
<evidence type="ECO:0000259" key="5">
    <source>
        <dbReference type="PROSITE" id="PS51634"/>
    </source>
</evidence>
<evidence type="ECO:0000256" key="3">
    <source>
        <dbReference type="ARBA" id="ARBA00023242"/>
    </source>
</evidence>
<proteinExistence type="inferred from homology"/>
<comment type="similarity">
    <text evidence="2">Belongs to the lin-54 family.</text>
</comment>
<evidence type="ECO:0000256" key="2">
    <source>
        <dbReference type="ARBA" id="ARBA00007267"/>
    </source>
</evidence>
<organism evidence="6 7">
    <name type="scientific">Perilla frutescens var. hirtella</name>
    <name type="common">Perilla citriodora</name>
    <name type="synonym">Perilla setoyensis</name>
    <dbReference type="NCBI Taxonomy" id="608512"/>
    <lineage>
        <taxon>Eukaryota</taxon>
        <taxon>Viridiplantae</taxon>
        <taxon>Streptophyta</taxon>
        <taxon>Embryophyta</taxon>
        <taxon>Tracheophyta</taxon>
        <taxon>Spermatophyta</taxon>
        <taxon>Magnoliopsida</taxon>
        <taxon>eudicotyledons</taxon>
        <taxon>Gunneridae</taxon>
        <taxon>Pentapetalae</taxon>
        <taxon>asterids</taxon>
        <taxon>lamiids</taxon>
        <taxon>Lamiales</taxon>
        <taxon>Lamiaceae</taxon>
        <taxon>Nepetoideae</taxon>
        <taxon>Elsholtzieae</taxon>
        <taxon>Perilla</taxon>
    </lineage>
</organism>
<dbReference type="SMART" id="SM01114">
    <property type="entry name" value="CXC"/>
    <property type="match status" value="2"/>
</dbReference>
<dbReference type="InterPro" id="IPR005172">
    <property type="entry name" value="CRC"/>
</dbReference>
<keyword evidence="7" id="KW-1185">Reference proteome</keyword>
<reference evidence="6 7" key="1">
    <citation type="journal article" date="2021" name="Nat. Commun.">
        <title>Incipient diploidization of the medicinal plant Perilla within 10,000 years.</title>
        <authorList>
            <person name="Zhang Y."/>
            <person name="Shen Q."/>
            <person name="Leng L."/>
            <person name="Zhang D."/>
            <person name="Chen S."/>
            <person name="Shi Y."/>
            <person name="Ning Z."/>
            <person name="Chen S."/>
        </authorList>
    </citation>
    <scope>NUCLEOTIDE SEQUENCE [LARGE SCALE GENOMIC DNA]</scope>
    <source>
        <strain evidence="7">cv. PC099</strain>
    </source>
</reference>
<dbReference type="InterPro" id="IPR033467">
    <property type="entry name" value="Tesmin/TSO1-like_CXC"/>
</dbReference>
<evidence type="ECO:0000256" key="4">
    <source>
        <dbReference type="SAM" id="MobiDB-lite"/>
    </source>
</evidence>
<feature type="domain" description="CRC" evidence="5">
    <location>
        <begin position="341"/>
        <end position="464"/>
    </location>
</feature>
<dbReference type="AlphaFoldDB" id="A0AAD4PFA1"/>
<dbReference type="PANTHER" id="PTHR46159">
    <property type="entry name" value="PROTEIN TESMIN/TSO1-LIKE CXC 2"/>
    <property type="match status" value="1"/>
</dbReference>
<accession>A0AAD4PFA1</accession>
<feature type="region of interest" description="Disordered" evidence="4">
    <location>
        <begin position="673"/>
        <end position="692"/>
    </location>
</feature>
<feature type="compositionally biased region" description="Polar residues" evidence="4">
    <location>
        <begin position="154"/>
        <end position="163"/>
    </location>
</feature>
<feature type="region of interest" description="Disordered" evidence="4">
    <location>
        <begin position="315"/>
        <end position="342"/>
    </location>
</feature>
<name>A0AAD4PFA1_PERFH</name>
<dbReference type="Pfam" id="PF03638">
    <property type="entry name" value="TCR"/>
    <property type="match status" value="2"/>
</dbReference>
<sequence>MDSIDPKFSFEVIDQPSDATTGSMVTEKCEREYNTRAGEYVAFPPATINREMEEIHDGWVIVSAEETDVHKRDSISSNNVEAGQAVPLDQPSYTLLGSMQIDKEKENYIEATAAASTEPVLKEAQHNHEAFQHHGMHRRCLQFEDAPYTVINRPAQSPSNSGGPKSPLETPCTPIKGKETEKIQPLYPQSMNNTVNIPKPSGIGLHLNSIVNVLQAGSSAIVHTKSAQSFNFSIRGKKSTPTINSHLSDRSKNSSVFTSAENVSACTDDREPKIHASAVVNSVTSLSTVINKPSNNPVDDQSAHGDKSVYTNIETDGISEEFKSNPKKKRKRSSDSSDGNDCKRCHCRKSKCLKLYCDCFAAGLYCAGSCACQGCYNKPEYEDKVLESRQQIESRNPLAFAPKIVQHIVEPPEDETRFTPSPARHKRGCNCRKSMCLKKYCECYHANVGCSDGCRCEGCKNVYGHKGEYNMDKDILSKEGTTERADGSFTESISSVNDGLSHPELTPRTPAVQFLKKDVPEGCLRPRQCFQSPESSVTFATPNAMTPLSPINSDNNAMISEAAAEVLDLVSSPQELYCGNAETPDEFSTVRHQIGRTLNFPVVLNPEEPSNHSKAQSFPRGSLSVLCSPGTPMAQSSASRPLMVVDLDGELSNTMHDDTPDILKDTPIPLNAVKSSSPNKKRISPPHASQHEFGLRSLSGLRTGRKFILKAVPSIRPLNPCVDSKRVVPHETYSTSEDCSSNK</sequence>